<dbReference type="NCBIfam" id="TIGR02896">
    <property type="entry name" value="spore_III_AF"/>
    <property type="match status" value="1"/>
</dbReference>
<name>A0A916K0J1_9BACL</name>
<dbReference type="RefSeq" id="WP_218091324.1">
    <property type="nucleotide sequence ID" value="NZ_CAJVAS010000004.1"/>
</dbReference>
<keyword evidence="1" id="KW-1133">Transmembrane helix</keyword>
<keyword evidence="1" id="KW-0472">Membrane</keyword>
<dbReference type="InterPro" id="IPR014245">
    <property type="entry name" value="Spore_III_AF"/>
</dbReference>
<dbReference type="Proteomes" id="UP000693672">
    <property type="component" value="Unassembled WGS sequence"/>
</dbReference>
<feature type="transmembrane region" description="Helical" evidence="1">
    <location>
        <begin position="6"/>
        <end position="25"/>
    </location>
</feature>
<dbReference type="EMBL" id="CAJVAS010000004">
    <property type="protein sequence ID" value="CAG7612468.1"/>
    <property type="molecule type" value="Genomic_DNA"/>
</dbReference>
<sequence length="245" mass="26981">MEWLSGWLKTVILVILLATFVDLLLPNHTMQRYVKTVMSLFLLLTLLQPLLSLFEKHTQIEEALSGSLFKEGSRLLGAGSAATLQPLPEIQQRAELLRNRQQQEARRIAETQAADLMKRKIEQAAGVKVQRVQVETAADDNGQWIIKHVSVSVDPAARAASGTDSKRTRPAAAMEPVKPVEPVIAPDIRVGPNAAKAVPVARLQGGDAEQWPPDLLQKKTQIQLMLEQDWQLSPAQIALTIEQGG</sequence>
<evidence type="ECO:0000313" key="2">
    <source>
        <dbReference type="EMBL" id="CAG7612468.1"/>
    </source>
</evidence>
<reference evidence="2" key="1">
    <citation type="submission" date="2021-06" db="EMBL/GenBank/DDBJ databases">
        <authorList>
            <person name="Criscuolo A."/>
        </authorList>
    </citation>
    <scope>NUCLEOTIDE SEQUENCE</scope>
    <source>
        <strain evidence="2">CIP111600</strain>
    </source>
</reference>
<organism evidence="2 3">
    <name type="scientific">Paenibacillus solanacearum</name>
    <dbReference type="NCBI Taxonomy" id="2048548"/>
    <lineage>
        <taxon>Bacteria</taxon>
        <taxon>Bacillati</taxon>
        <taxon>Bacillota</taxon>
        <taxon>Bacilli</taxon>
        <taxon>Bacillales</taxon>
        <taxon>Paenibacillaceae</taxon>
        <taxon>Paenibacillus</taxon>
    </lineage>
</organism>
<keyword evidence="1" id="KW-0812">Transmembrane</keyword>
<proteinExistence type="predicted"/>
<keyword evidence="3" id="KW-1185">Reference proteome</keyword>
<comment type="caution">
    <text evidence="2">The sequence shown here is derived from an EMBL/GenBank/DDBJ whole genome shotgun (WGS) entry which is preliminary data.</text>
</comment>
<protein>
    <submittedName>
        <fullName evidence="2">Stage III sporulation protein AF</fullName>
    </submittedName>
</protein>
<dbReference type="AlphaFoldDB" id="A0A916K0J1"/>
<gene>
    <name evidence="2" type="primary">spoIIIAF</name>
    <name evidence="2" type="ORF">PAESOLCIP111_01534</name>
</gene>
<accession>A0A916K0J1</accession>
<evidence type="ECO:0000313" key="3">
    <source>
        <dbReference type="Proteomes" id="UP000693672"/>
    </source>
</evidence>
<feature type="transmembrane region" description="Helical" evidence="1">
    <location>
        <begin position="37"/>
        <end position="54"/>
    </location>
</feature>
<evidence type="ECO:0000256" key="1">
    <source>
        <dbReference type="SAM" id="Phobius"/>
    </source>
</evidence>
<dbReference type="Pfam" id="PF09581">
    <property type="entry name" value="Spore_III_AF"/>
    <property type="match status" value="1"/>
</dbReference>